<dbReference type="Pfam" id="PF08450">
    <property type="entry name" value="SGL"/>
    <property type="match status" value="1"/>
</dbReference>
<comment type="caution">
    <text evidence="3">The sequence shown here is derived from an EMBL/GenBank/DDBJ whole genome shotgun (WGS) entry which is preliminary data.</text>
</comment>
<feature type="signal peptide" evidence="1">
    <location>
        <begin position="1"/>
        <end position="21"/>
    </location>
</feature>
<dbReference type="EMBL" id="JACHIA010000005">
    <property type="protein sequence ID" value="MBB6070525.1"/>
    <property type="molecule type" value="Genomic_DNA"/>
</dbReference>
<evidence type="ECO:0000313" key="3">
    <source>
        <dbReference type="EMBL" id="MBB6070525.1"/>
    </source>
</evidence>
<dbReference type="RefSeq" id="WP_170034364.1">
    <property type="nucleotide sequence ID" value="NZ_JABDTL010000001.1"/>
</dbReference>
<dbReference type="SUPFAM" id="SSF63829">
    <property type="entry name" value="Calcium-dependent phosphotriesterase"/>
    <property type="match status" value="1"/>
</dbReference>
<dbReference type="PROSITE" id="PS51257">
    <property type="entry name" value="PROKAR_LIPOPROTEIN"/>
    <property type="match status" value="1"/>
</dbReference>
<organism evidence="3 4">
    <name type="scientific">Longimicrobium terrae</name>
    <dbReference type="NCBI Taxonomy" id="1639882"/>
    <lineage>
        <taxon>Bacteria</taxon>
        <taxon>Pseudomonadati</taxon>
        <taxon>Gemmatimonadota</taxon>
        <taxon>Longimicrobiia</taxon>
        <taxon>Longimicrobiales</taxon>
        <taxon>Longimicrobiaceae</taxon>
        <taxon>Longimicrobium</taxon>
    </lineage>
</organism>
<feature type="chain" id="PRO_5032540840" evidence="1">
    <location>
        <begin position="22"/>
        <end position="335"/>
    </location>
</feature>
<evidence type="ECO:0000256" key="1">
    <source>
        <dbReference type="SAM" id="SignalP"/>
    </source>
</evidence>
<name>A0A841GXP7_9BACT</name>
<dbReference type="InterPro" id="IPR013658">
    <property type="entry name" value="SGL"/>
</dbReference>
<evidence type="ECO:0000259" key="2">
    <source>
        <dbReference type="Pfam" id="PF08450"/>
    </source>
</evidence>
<dbReference type="AlphaFoldDB" id="A0A841GXP7"/>
<protein>
    <submittedName>
        <fullName evidence="3">Sugar lactone lactonase YvrE</fullName>
    </submittedName>
</protein>
<evidence type="ECO:0000313" key="4">
    <source>
        <dbReference type="Proteomes" id="UP000582837"/>
    </source>
</evidence>
<keyword evidence="1" id="KW-0732">Signal</keyword>
<gene>
    <name evidence="3" type="ORF">HNQ61_002146</name>
</gene>
<keyword evidence="4" id="KW-1185">Reference proteome</keyword>
<reference evidence="3 4" key="1">
    <citation type="submission" date="2020-08" db="EMBL/GenBank/DDBJ databases">
        <title>Genomic Encyclopedia of Type Strains, Phase IV (KMG-IV): sequencing the most valuable type-strain genomes for metagenomic binning, comparative biology and taxonomic classification.</title>
        <authorList>
            <person name="Goeker M."/>
        </authorList>
    </citation>
    <scope>NUCLEOTIDE SEQUENCE [LARGE SCALE GENOMIC DNA]</scope>
    <source>
        <strain evidence="3 4">DSM 29007</strain>
    </source>
</reference>
<dbReference type="InterPro" id="IPR011042">
    <property type="entry name" value="6-blade_b-propeller_TolB-like"/>
</dbReference>
<accession>A0A841GXP7</accession>
<dbReference type="Gene3D" id="2.120.10.30">
    <property type="entry name" value="TolB, C-terminal domain"/>
    <property type="match status" value="1"/>
</dbReference>
<feature type="domain" description="SMP-30/Gluconolactonase/LRE-like region" evidence="2">
    <location>
        <begin position="76"/>
        <end position="294"/>
    </location>
</feature>
<dbReference type="Proteomes" id="UP000582837">
    <property type="component" value="Unassembled WGS sequence"/>
</dbReference>
<sequence>MFQRIASWTLVAAVAAGCSHAAPPPPPMPSAGGPSWPVAPARLTLAPTATLDPALVPPLPHTRMEAHAQGFAIPESVIHDPEQDIYFVSNINGRNADRDNNGFLSRMRPDGTVETREWVAGGRNGVTLNAPKGMAIVGDTLWVADIDAVRGFDRRTGAALATIDLRAQGAVFLNDLAEGPDGVYATDTGTRYDERGVPIPDGGRIYRLAGGAASVVTADPLMQGPNGIAYDRRNRRMIVVSYGGTRILSLQNGVVRQVATGPGQFDGVAVLDDGTILVSSQATSAIHRYDDDGDGGAKAIDNIMGVGDISVDARRGRLLLARLNQNRVEAHLLPR</sequence>
<proteinExistence type="predicted"/>